<organism evidence="1 2">
    <name type="scientific">Racocetra fulgida</name>
    <dbReference type="NCBI Taxonomy" id="60492"/>
    <lineage>
        <taxon>Eukaryota</taxon>
        <taxon>Fungi</taxon>
        <taxon>Fungi incertae sedis</taxon>
        <taxon>Mucoromycota</taxon>
        <taxon>Glomeromycotina</taxon>
        <taxon>Glomeromycetes</taxon>
        <taxon>Diversisporales</taxon>
        <taxon>Gigasporaceae</taxon>
        <taxon>Racocetra</taxon>
    </lineage>
</organism>
<proteinExistence type="predicted"/>
<dbReference type="EMBL" id="CAJVPZ010034144">
    <property type="protein sequence ID" value="CAG8746092.1"/>
    <property type="molecule type" value="Genomic_DNA"/>
</dbReference>
<reference evidence="1" key="1">
    <citation type="submission" date="2021-06" db="EMBL/GenBank/DDBJ databases">
        <authorList>
            <person name="Kallberg Y."/>
            <person name="Tangrot J."/>
            <person name="Rosling A."/>
        </authorList>
    </citation>
    <scope>NUCLEOTIDE SEQUENCE</scope>
    <source>
        <strain evidence="1">IN212</strain>
    </source>
</reference>
<sequence>MATSETNKKSSRKRHRIFLKNDEEFSSEVKETQTIVIAISE</sequence>
<name>A0A9N9ITF8_9GLOM</name>
<comment type="caution">
    <text evidence="1">The sequence shown here is derived from an EMBL/GenBank/DDBJ whole genome shotgun (WGS) entry which is preliminary data.</text>
</comment>
<accession>A0A9N9ITF8</accession>
<dbReference type="OrthoDB" id="2433784at2759"/>
<dbReference type="AlphaFoldDB" id="A0A9N9ITF8"/>
<feature type="non-terminal residue" evidence="1">
    <location>
        <position position="41"/>
    </location>
</feature>
<dbReference type="Proteomes" id="UP000789396">
    <property type="component" value="Unassembled WGS sequence"/>
</dbReference>
<evidence type="ECO:0000313" key="2">
    <source>
        <dbReference type="Proteomes" id="UP000789396"/>
    </source>
</evidence>
<evidence type="ECO:0000313" key="1">
    <source>
        <dbReference type="EMBL" id="CAG8746092.1"/>
    </source>
</evidence>
<protein>
    <submittedName>
        <fullName evidence="1">2978_t:CDS:1</fullName>
    </submittedName>
</protein>
<gene>
    <name evidence="1" type="ORF">RFULGI_LOCUS13243</name>
</gene>
<keyword evidence="2" id="KW-1185">Reference proteome</keyword>